<dbReference type="Proteomes" id="UP000318447">
    <property type="component" value="Unassembled WGS sequence"/>
</dbReference>
<keyword evidence="1 4" id="KW-0479">Metal-binding</keyword>
<feature type="domain" description="FCP1 homology" evidence="8">
    <location>
        <begin position="69"/>
        <end position="222"/>
    </location>
</feature>
<comment type="subunit">
    <text evidence="5">Component of the TIM23 complex.</text>
</comment>
<dbReference type="VEuPathDB" id="TriTrypDB:LdCL_350020000"/>
<accession>A0A504X635</accession>
<dbReference type="InterPro" id="IPR050365">
    <property type="entry name" value="TIM50"/>
</dbReference>
<dbReference type="InterPro" id="IPR004274">
    <property type="entry name" value="FCP1_dom"/>
</dbReference>
<dbReference type="InterPro" id="IPR036412">
    <property type="entry name" value="HAD-like_sf"/>
</dbReference>
<keyword evidence="5" id="KW-0813">Transport</keyword>
<dbReference type="SMART" id="SM00577">
    <property type="entry name" value="CPDc"/>
    <property type="match status" value="1"/>
</dbReference>
<dbReference type="InterPro" id="IPR000571">
    <property type="entry name" value="Znf_CCCH"/>
</dbReference>
<keyword evidence="5" id="KW-0811">Translocation</keyword>
<feature type="region of interest" description="Disordered" evidence="6">
    <location>
        <begin position="268"/>
        <end position="363"/>
    </location>
</feature>
<keyword evidence="2 4" id="KW-0863">Zinc-finger</keyword>
<dbReference type="Pfam" id="PF00642">
    <property type="entry name" value="zf-CCCH"/>
    <property type="match status" value="1"/>
</dbReference>
<feature type="compositionally biased region" description="Low complexity" evidence="6">
    <location>
        <begin position="403"/>
        <end position="419"/>
    </location>
</feature>
<feature type="compositionally biased region" description="Polar residues" evidence="6">
    <location>
        <begin position="511"/>
        <end position="525"/>
    </location>
</feature>
<dbReference type="PROSITE" id="PS50969">
    <property type="entry name" value="FCP1"/>
    <property type="match status" value="1"/>
</dbReference>
<comment type="caution">
    <text evidence="9">The sequence shown here is derived from an EMBL/GenBank/DDBJ whole genome shotgun (WGS) entry which is preliminary data.</text>
</comment>
<evidence type="ECO:0000256" key="3">
    <source>
        <dbReference type="ARBA" id="ARBA00022833"/>
    </source>
</evidence>
<dbReference type="AlphaFoldDB" id="A0A504X635"/>
<gene>
    <name evidence="9" type="ORF">CGC21_6275</name>
</gene>
<keyword evidence="5" id="KW-0809">Transit peptide</keyword>
<feature type="zinc finger region" description="C3H1-type" evidence="4">
    <location>
        <begin position="243"/>
        <end position="270"/>
    </location>
</feature>
<dbReference type="PROSITE" id="PS50103">
    <property type="entry name" value="ZF_C3H1"/>
    <property type="match status" value="1"/>
</dbReference>
<dbReference type="GO" id="GO:0015031">
    <property type="term" value="P:protein transport"/>
    <property type="evidence" value="ECO:0007669"/>
    <property type="project" value="UniProtKB-KW"/>
</dbReference>
<feature type="compositionally biased region" description="Basic residues" evidence="6">
    <location>
        <begin position="275"/>
        <end position="289"/>
    </location>
</feature>
<proteinExistence type="inferred from homology"/>
<evidence type="ECO:0000256" key="5">
    <source>
        <dbReference type="RuleBase" id="RU365079"/>
    </source>
</evidence>
<feature type="region of interest" description="Disordered" evidence="6">
    <location>
        <begin position="397"/>
        <end position="419"/>
    </location>
</feature>
<dbReference type="InterPro" id="IPR023214">
    <property type="entry name" value="HAD_sf"/>
</dbReference>
<dbReference type="FunFam" id="3.40.50.1000:FF:000303">
    <property type="entry name" value="Mitochondrial import inner membrane translocase subunit TIM50"/>
    <property type="match status" value="1"/>
</dbReference>
<feature type="compositionally biased region" description="Basic and acidic residues" evidence="6">
    <location>
        <begin position="290"/>
        <end position="323"/>
    </location>
</feature>
<evidence type="ECO:0000313" key="9">
    <source>
        <dbReference type="EMBL" id="TPP44422.1"/>
    </source>
</evidence>
<evidence type="ECO:0000256" key="2">
    <source>
        <dbReference type="ARBA" id="ARBA00022771"/>
    </source>
</evidence>
<keyword evidence="5" id="KW-0653">Protein transport</keyword>
<dbReference type="SMART" id="SM00356">
    <property type="entry name" value="ZnF_C3H1"/>
    <property type="match status" value="1"/>
</dbReference>
<name>A0A504X635_LEIDO</name>
<dbReference type="GO" id="GO:0005744">
    <property type="term" value="C:TIM23 mitochondrial import inner membrane translocase complex"/>
    <property type="evidence" value="ECO:0007669"/>
    <property type="project" value="UniProtKB-UniRule"/>
</dbReference>
<feature type="compositionally biased region" description="Low complexity" evidence="6">
    <location>
        <begin position="462"/>
        <end position="471"/>
    </location>
</feature>
<evidence type="ECO:0000256" key="6">
    <source>
        <dbReference type="SAM" id="MobiDB-lite"/>
    </source>
</evidence>
<comment type="subcellular location">
    <subcellularLocation>
        <location evidence="5">Mitochondrion inner membrane</location>
        <topology evidence="5">Single-pass membrane protein</topology>
    </subcellularLocation>
</comment>
<organism evidence="9 10">
    <name type="scientific">Leishmania donovani</name>
    <dbReference type="NCBI Taxonomy" id="5661"/>
    <lineage>
        <taxon>Eukaryota</taxon>
        <taxon>Discoba</taxon>
        <taxon>Euglenozoa</taxon>
        <taxon>Kinetoplastea</taxon>
        <taxon>Metakinetoplastina</taxon>
        <taxon>Trypanosomatida</taxon>
        <taxon>Trypanosomatidae</taxon>
        <taxon>Leishmaniinae</taxon>
        <taxon>Leishmania</taxon>
    </lineage>
</organism>
<dbReference type="SUPFAM" id="SSF56784">
    <property type="entry name" value="HAD-like"/>
    <property type="match status" value="1"/>
</dbReference>
<evidence type="ECO:0000256" key="1">
    <source>
        <dbReference type="ARBA" id="ARBA00022723"/>
    </source>
</evidence>
<reference evidence="10" key="1">
    <citation type="submission" date="2019-02" db="EMBL/GenBank/DDBJ databases">
        <title>FDA dAtabase for Regulatory Grade micrObial Sequences (FDA-ARGOS): Supporting development and validation of Infectious Disease Dx tests.</title>
        <authorList>
            <person name="Duncan R."/>
            <person name="Fisher C."/>
            <person name="Tallon L."/>
            <person name="Sadzewicz L."/>
            <person name="Sengamalay N."/>
            <person name="Ott S."/>
            <person name="Godinez A."/>
            <person name="Nagaraj S."/>
            <person name="Vavikolanu K."/>
            <person name="Nadendla S."/>
            <person name="Aluvathingal J."/>
            <person name="Sichtig H."/>
        </authorList>
    </citation>
    <scope>NUCLEOTIDE SEQUENCE [LARGE SCALE GENOMIC DNA]</scope>
    <source>
        <strain evidence="10">FDAARGOS_361</strain>
    </source>
</reference>
<sequence length="539" mass="60221">MNSASSQVSPVERGAHYMRRERFEIDQYVRVRVTDTRYSIGVVTDIDEDQDRATVETRNGYEVTVPTSALRRAFLLVLDLNGVLVARGRGSFILRPNVSDFLKFVFSNFVVAVWTSGLQRSSNPIIDHVFGNYRDLLLFTLFRDACMPKPSAENPYGTEKNLQVIFDRYPHSFHSVNTIIIDDSPDKCSHPDIALCPIPFKDPVAQMQDEGLLQTMEVLKEVLLLDSVFGSHEAPSDMEEVELWKTRLCCDQLQGKCLRGDQCPFSHDADDGRPCSRKSGCRQHGSRWPKTREEVQLEEQRREARKAMRQRYEKTQQQREAHLRQPQKPPRQSNRASNRRRGGADDGAEWATETTGFSHTGDPMYDNMIDQQRRHSAPSAKATAATLPMGAFGATLRNARGGSSATNAAARPQAQPQSSQVSSSVSLFFQTAASSSAAAPPLVPFSTRPIAPVLSVADMNTQPRQQQQQPRFTDSARDNASSRRADNGNNHQHQRGGGARHQQQRRQAAQPSQQPIHITGEQGDSTAVVNQLQALMGQR</sequence>
<feature type="domain" description="C3H1-type" evidence="7">
    <location>
        <begin position="243"/>
        <end position="270"/>
    </location>
</feature>
<evidence type="ECO:0000259" key="7">
    <source>
        <dbReference type="PROSITE" id="PS50103"/>
    </source>
</evidence>
<feature type="region of interest" description="Disordered" evidence="6">
    <location>
        <begin position="460"/>
        <end position="525"/>
    </location>
</feature>
<comment type="similarity">
    <text evidence="5">Belongs to the TIM50 family.</text>
</comment>
<keyword evidence="3 4" id="KW-0862">Zinc</keyword>
<dbReference type="EMBL" id="RHLC01000003">
    <property type="protein sequence ID" value="TPP44422.1"/>
    <property type="molecule type" value="Genomic_DNA"/>
</dbReference>
<dbReference type="Pfam" id="PF03031">
    <property type="entry name" value="NIF"/>
    <property type="match status" value="1"/>
</dbReference>
<dbReference type="SUPFAM" id="SSF90229">
    <property type="entry name" value="CCCH zinc finger"/>
    <property type="match status" value="1"/>
</dbReference>
<evidence type="ECO:0000256" key="4">
    <source>
        <dbReference type="PROSITE-ProRule" id="PRU00723"/>
    </source>
</evidence>
<dbReference type="VEuPathDB" id="TriTrypDB:LDHU3_35.2000"/>
<dbReference type="GO" id="GO:0008270">
    <property type="term" value="F:zinc ion binding"/>
    <property type="evidence" value="ECO:0007669"/>
    <property type="project" value="UniProtKB-KW"/>
</dbReference>
<dbReference type="InterPro" id="IPR036855">
    <property type="entry name" value="Znf_CCCH_sf"/>
</dbReference>
<keyword evidence="5" id="KW-0496">Mitochondrion</keyword>
<dbReference type="VEuPathDB" id="TriTrypDB:LdBPK_351510.1"/>
<dbReference type="PANTHER" id="PTHR12210">
    <property type="entry name" value="DULLARD PROTEIN PHOSPHATASE"/>
    <property type="match status" value="1"/>
</dbReference>
<evidence type="ECO:0000259" key="8">
    <source>
        <dbReference type="PROSITE" id="PS50969"/>
    </source>
</evidence>
<protein>
    <recommendedName>
        <fullName evidence="5">Mitochondrial import inner membrane translocase subunit TIM50</fullName>
    </recommendedName>
</protein>
<dbReference type="Gene3D" id="3.40.50.1000">
    <property type="entry name" value="HAD superfamily/HAD-like"/>
    <property type="match status" value="1"/>
</dbReference>
<evidence type="ECO:0000313" key="10">
    <source>
        <dbReference type="Proteomes" id="UP000318447"/>
    </source>
</evidence>
<feature type="compositionally biased region" description="Basic and acidic residues" evidence="6">
    <location>
        <begin position="474"/>
        <end position="486"/>
    </location>
</feature>
<comment type="function">
    <text evidence="5">Essential component of the TIM23 complex, a complex that mediates the translocation of transit peptide-containing proteins across the mitochondrial inner membrane.</text>
</comment>